<name>A0A6L3NNM9_9BURK</name>
<organism evidence="2 3">
    <name type="scientific">Burkholderia territorii</name>
    <dbReference type="NCBI Taxonomy" id="1503055"/>
    <lineage>
        <taxon>Bacteria</taxon>
        <taxon>Pseudomonadati</taxon>
        <taxon>Pseudomonadota</taxon>
        <taxon>Betaproteobacteria</taxon>
        <taxon>Burkholderiales</taxon>
        <taxon>Burkholderiaceae</taxon>
        <taxon>Burkholderia</taxon>
        <taxon>Burkholderia cepacia complex</taxon>
    </lineage>
</organism>
<dbReference type="Proteomes" id="UP000473571">
    <property type="component" value="Unassembled WGS sequence"/>
</dbReference>
<comment type="caution">
    <text evidence="2">The sequence shown here is derived from an EMBL/GenBank/DDBJ whole genome shotgun (WGS) entry which is preliminary data.</text>
</comment>
<accession>A0A6L3NNM9</accession>
<dbReference type="Pfam" id="PF03741">
    <property type="entry name" value="TerC"/>
    <property type="match status" value="1"/>
</dbReference>
<feature type="transmembrane region" description="Helical" evidence="1">
    <location>
        <begin position="44"/>
        <end position="69"/>
    </location>
</feature>
<proteinExistence type="predicted"/>
<reference evidence="2 3" key="1">
    <citation type="submission" date="2019-09" db="EMBL/GenBank/DDBJ databases">
        <title>Draft genome sequences of 48 bacterial type strains from the CCUG.</title>
        <authorList>
            <person name="Tunovic T."/>
            <person name="Pineiro-Iglesias B."/>
            <person name="Unosson C."/>
            <person name="Inganas E."/>
            <person name="Ohlen M."/>
            <person name="Cardew S."/>
            <person name="Jensie-Markopoulos S."/>
            <person name="Salva-Serra F."/>
            <person name="Jaen-Luchoro D."/>
            <person name="Karlsson R."/>
            <person name="Svensson-Stadler L."/>
            <person name="Chun J."/>
            <person name="Moore E."/>
        </authorList>
    </citation>
    <scope>NUCLEOTIDE SEQUENCE [LARGE SCALE GENOMIC DNA]</scope>
    <source>
        <strain evidence="2 3">CCUG 65687</strain>
    </source>
</reference>
<dbReference type="EMBL" id="VZOL01000012">
    <property type="protein sequence ID" value="KAB0685935.1"/>
    <property type="molecule type" value="Genomic_DNA"/>
</dbReference>
<dbReference type="GO" id="GO:0016020">
    <property type="term" value="C:membrane"/>
    <property type="evidence" value="ECO:0007669"/>
    <property type="project" value="InterPro"/>
</dbReference>
<dbReference type="InterPro" id="IPR005496">
    <property type="entry name" value="Integral_membrane_TerC"/>
</dbReference>
<protein>
    <submittedName>
        <fullName evidence="2">Uncharacterized protein</fullName>
    </submittedName>
</protein>
<keyword evidence="1" id="KW-0812">Transmembrane</keyword>
<evidence type="ECO:0000313" key="2">
    <source>
        <dbReference type="EMBL" id="KAB0685935.1"/>
    </source>
</evidence>
<dbReference type="AlphaFoldDB" id="A0A6L3NNM9"/>
<keyword evidence="1" id="KW-1133">Transmembrane helix</keyword>
<sequence>MGELSAQNGVGCIANATAHQHAVDICSYNIVAWLTGPTIWTSPIAPIVLEIALGIDNLIFIAILATKLLPAQRDKRRIVDLSFACQCASGCCPSCHGCAGVFLLSQATAELYERLEGMPRSAATDKKTFTGFWLVAMQILVLNAVFLLAAVIISMGMMLLASKPLTRFVTARPTVMGSCLSVLLVIGRSLVAEGLRLHIAIRHLRAAIEFPIVIETFNRFACRSRPKYQAMRPMREHATEAILASVGVGRSSPRAGIQQRCPAALRG</sequence>
<evidence type="ECO:0000256" key="1">
    <source>
        <dbReference type="SAM" id="Phobius"/>
    </source>
</evidence>
<feature type="transmembrane region" description="Helical" evidence="1">
    <location>
        <begin position="132"/>
        <end position="155"/>
    </location>
</feature>
<evidence type="ECO:0000313" key="3">
    <source>
        <dbReference type="Proteomes" id="UP000473571"/>
    </source>
</evidence>
<gene>
    <name evidence="2" type="ORF">F7R13_02475</name>
</gene>
<feature type="transmembrane region" description="Helical" evidence="1">
    <location>
        <begin position="175"/>
        <end position="195"/>
    </location>
</feature>
<keyword evidence="1" id="KW-0472">Membrane</keyword>